<dbReference type="InterPro" id="IPR001387">
    <property type="entry name" value="Cro/C1-type_HTH"/>
</dbReference>
<keyword evidence="3" id="KW-1185">Reference proteome</keyword>
<proteinExistence type="predicted"/>
<protein>
    <submittedName>
        <fullName evidence="2">Uncharacterized protein</fullName>
    </submittedName>
</protein>
<dbReference type="RefSeq" id="WP_184858669.1">
    <property type="nucleotide sequence ID" value="NZ_JACHIR010000001.1"/>
</dbReference>
<gene>
    <name evidence="2" type="ORF">BJ998_000866</name>
</gene>
<evidence type="ECO:0000313" key="3">
    <source>
        <dbReference type="Proteomes" id="UP000585638"/>
    </source>
</evidence>
<comment type="caution">
    <text evidence="2">The sequence shown here is derived from an EMBL/GenBank/DDBJ whole genome shotgun (WGS) entry which is preliminary data.</text>
</comment>
<feature type="region of interest" description="Disordered" evidence="1">
    <location>
        <begin position="96"/>
        <end position="130"/>
    </location>
</feature>
<dbReference type="CDD" id="cd00093">
    <property type="entry name" value="HTH_XRE"/>
    <property type="match status" value="1"/>
</dbReference>
<feature type="compositionally biased region" description="Basic and acidic residues" evidence="1">
    <location>
        <begin position="96"/>
        <end position="111"/>
    </location>
</feature>
<name>A0A7W9NEH3_9PSEU</name>
<evidence type="ECO:0000256" key="1">
    <source>
        <dbReference type="SAM" id="MobiDB-lite"/>
    </source>
</evidence>
<sequence length="374" mass="42299">MSEPLPAVAALAEQLRELKLLAGNPSLTQLEKLTVELGDRIPRATISEKLTGRSKPDLDQLNTLVQACRVHAERVGLPLPPDLRDKAKWRERWLEMSRSRSDQRRRQERTPQTDNNTPADDSNAAPKQDGHLESIGQSLSEALAARIAATRESDRTLFRRVATSPTKGSVFSALDRAVELGLIPQNGCRVRLSHTSAFIRFAPDPEERDRWSPMGFSLERSDTKQLSFVEWDDDASALDFLLKMTETVQAIGLYPGDSRFTPDQAFSDLESILQLAYRQSIAEDGDAQAPAIPIIQICPPQWAITTSGLISIRNVQGYFIPNARLDEQNWTEHLQSKPWVDQDNFDEAFEDAKHLYEAWRRESQRYIPNEEPPF</sequence>
<dbReference type="EMBL" id="JACHIR010000001">
    <property type="protein sequence ID" value="MBB5889670.1"/>
    <property type="molecule type" value="Genomic_DNA"/>
</dbReference>
<evidence type="ECO:0000313" key="2">
    <source>
        <dbReference type="EMBL" id="MBB5889670.1"/>
    </source>
</evidence>
<dbReference type="AlphaFoldDB" id="A0A7W9NEH3"/>
<accession>A0A7W9NEH3</accession>
<organism evidence="2 3">
    <name type="scientific">Kutzneria kofuensis</name>
    <dbReference type="NCBI Taxonomy" id="103725"/>
    <lineage>
        <taxon>Bacteria</taxon>
        <taxon>Bacillati</taxon>
        <taxon>Actinomycetota</taxon>
        <taxon>Actinomycetes</taxon>
        <taxon>Pseudonocardiales</taxon>
        <taxon>Pseudonocardiaceae</taxon>
        <taxon>Kutzneria</taxon>
    </lineage>
</organism>
<reference evidence="2 3" key="1">
    <citation type="submission" date="2020-08" db="EMBL/GenBank/DDBJ databases">
        <title>Sequencing the genomes of 1000 actinobacteria strains.</title>
        <authorList>
            <person name="Klenk H.-P."/>
        </authorList>
    </citation>
    <scope>NUCLEOTIDE SEQUENCE [LARGE SCALE GENOMIC DNA]</scope>
    <source>
        <strain evidence="2 3">DSM 43851</strain>
    </source>
</reference>
<dbReference type="Proteomes" id="UP000585638">
    <property type="component" value="Unassembled WGS sequence"/>
</dbReference>